<evidence type="ECO:0000313" key="8">
    <source>
        <dbReference type="EMBL" id="ACC79976.1"/>
    </source>
</evidence>
<dbReference type="InterPro" id="IPR000390">
    <property type="entry name" value="Small_drug/metabolite_transptr"/>
</dbReference>
<name>B2IXF4_NOSP7</name>
<dbReference type="EMBL" id="CP001037">
    <property type="protein sequence ID" value="ACC79976.1"/>
    <property type="molecule type" value="Genomic_DNA"/>
</dbReference>
<evidence type="ECO:0000256" key="2">
    <source>
        <dbReference type="ARBA" id="ARBA00022475"/>
    </source>
</evidence>
<dbReference type="InterPro" id="IPR045324">
    <property type="entry name" value="Small_multidrug_res"/>
</dbReference>
<keyword evidence="4 7" id="KW-1133">Transmembrane helix</keyword>
<dbReference type="InterPro" id="IPR037185">
    <property type="entry name" value="EmrE-like"/>
</dbReference>
<dbReference type="PANTHER" id="PTHR30561">
    <property type="entry name" value="SMR FAMILY PROTON-DEPENDENT DRUG EFFLUX TRANSPORTER SUGE"/>
    <property type="match status" value="1"/>
</dbReference>
<evidence type="ECO:0000256" key="1">
    <source>
        <dbReference type="ARBA" id="ARBA00004651"/>
    </source>
</evidence>
<evidence type="ECO:0000256" key="6">
    <source>
        <dbReference type="RuleBase" id="RU003942"/>
    </source>
</evidence>
<dbReference type="KEGG" id="npu:Npun_F1255"/>
<keyword evidence="5 7" id="KW-0472">Membrane</keyword>
<evidence type="ECO:0000256" key="4">
    <source>
        <dbReference type="ARBA" id="ARBA00022989"/>
    </source>
</evidence>
<evidence type="ECO:0000313" key="9">
    <source>
        <dbReference type="Proteomes" id="UP000001191"/>
    </source>
</evidence>
<dbReference type="PANTHER" id="PTHR30561:SF9">
    <property type="entry name" value="4-AMINO-4-DEOXY-L-ARABINOSE-PHOSPHOUNDECAPRENOL FLIPPASE SUBUNIT ARNF-RELATED"/>
    <property type="match status" value="1"/>
</dbReference>
<dbReference type="PhylomeDB" id="B2IXF4"/>
<dbReference type="GO" id="GO:0005886">
    <property type="term" value="C:plasma membrane"/>
    <property type="evidence" value="ECO:0007669"/>
    <property type="project" value="UniProtKB-SubCell"/>
</dbReference>
<evidence type="ECO:0000256" key="5">
    <source>
        <dbReference type="ARBA" id="ARBA00023136"/>
    </source>
</evidence>
<keyword evidence="9" id="KW-1185">Reference proteome</keyword>
<dbReference type="SUPFAM" id="SSF103481">
    <property type="entry name" value="Multidrug resistance efflux transporter EmrE"/>
    <property type="match status" value="1"/>
</dbReference>
<dbReference type="Gene3D" id="1.10.3730.20">
    <property type="match status" value="1"/>
</dbReference>
<dbReference type="eggNOG" id="COG2076">
    <property type="taxonomic scope" value="Bacteria"/>
</dbReference>
<feature type="transmembrane region" description="Helical" evidence="7">
    <location>
        <begin position="73"/>
        <end position="98"/>
    </location>
</feature>
<comment type="subcellular location">
    <subcellularLocation>
        <location evidence="1 6">Cell membrane</location>
        <topology evidence="1 6">Multi-pass membrane protein</topology>
    </subcellularLocation>
</comment>
<accession>B2IXF4</accession>
<reference evidence="8 9" key="2">
    <citation type="journal article" date="2013" name="Plant Physiol.">
        <title>A Nostoc punctiforme Sugar Transporter Necessary to Establish a Cyanobacterium-Plant Symbiosis.</title>
        <authorList>
            <person name="Ekman M."/>
            <person name="Picossi S."/>
            <person name="Campbell E.L."/>
            <person name="Meeks J.C."/>
            <person name="Flores E."/>
        </authorList>
    </citation>
    <scope>NUCLEOTIDE SEQUENCE [LARGE SCALE GENOMIC DNA]</scope>
    <source>
        <strain evidence="9">ATCC 29133 / PCC 73102</strain>
    </source>
</reference>
<gene>
    <name evidence="8" type="ordered locus">Npun_F1255</name>
</gene>
<proteinExistence type="inferred from homology"/>
<sequence>MGLKMLHFSQLPWLIVTMSAFCNCLGNILIKQSRLASNNSTSFIVTITSPWFIAGLIAYCIGLLLFAKALDKLPISIVVPTSQGIGFILVNFISYWLFKESLTFNQIIAVSLIFAGIVVIAYQ</sequence>
<keyword evidence="2" id="KW-1003">Cell membrane</keyword>
<evidence type="ECO:0000256" key="7">
    <source>
        <dbReference type="SAM" id="Phobius"/>
    </source>
</evidence>
<evidence type="ECO:0000256" key="3">
    <source>
        <dbReference type="ARBA" id="ARBA00022692"/>
    </source>
</evidence>
<organism evidence="8 9">
    <name type="scientific">Nostoc punctiforme (strain ATCC 29133 / PCC 73102)</name>
    <dbReference type="NCBI Taxonomy" id="63737"/>
    <lineage>
        <taxon>Bacteria</taxon>
        <taxon>Bacillati</taxon>
        <taxon>Cyanobacteriota</taxon>
        <taxon>Cyanophyceae</taxon>
        <taxon>Nostocales</taxon>
        <taxon>Nostocaceae</taxon>
        <taxon>Nostoc</taxon>
    </lineage>
</organism>
<dbReference type="GO" id="GO:0022857">
    <property type="term" value="F:transmembrane transporter activity"/>
    <property type="evidence" value="ECO:0007669"/>
    <property type="project" value="InterPro"/>
</dbReference>
<protein>
    <submittedName>
        <fullName evidence="8">Small multidrug resistance protein</fullName>
    </submittedName>
</protein>
<dbReference type="EnsemblBacteria" id="ACC79976">
    <property type="protein sequence ID" value="ACC79976"/>
    <property type="gene ID" value="Npun_F1255"/>
</dbReference>
<dbReference type="HOGENOM" id="CLU_131462_5_0_3"/>
<keyword evidence="3 6" id="KW-0812">Transmembrane</keyword>
<feature type="transmembrane region" description="Helical" evidence="7">
    <location>
        <begin position="42"/>
        <end position="66"/>
    </location>
</feature>
<comment type="similarity">
    <text evidence="6">Belongs to the drug/metabolite transporter (DMT) superfamily. Small multidrug resistance (SMR) (TC 2.A.7.1) family.</text>
</comment>
<reference evidence="9" key="1">
    <citation type="submission" date="2008-04" db="EMBL/GenBank/DDBJ databases">
        <title>Complete sequence of chromosome of Nostoc punctiforme ATCC 29133.</title>
        <authorList>
            <consortium name="US DOE Joint Genome Institute"/>
            <person name="Copeland A."/>
            <person name="Lucas S."/>
            <person name="Lapidus A."/>
            <person name="Glavina del Rio T."/>
            <person name="Dalin E."/>
            <person name="Tice H."/>
            <person name="Pitluck S."/>
            <person name="Chain P."/>
            <person name="Malfatti S."/>
            <person name="Shin M."/>
            <person name="Vergez L."/>
            <person name="Schmutz J."/>
            <person name="Larimer F."/>
            <person name="Land M."/>
            <person name="Hauser L."/>
            <person name="Kyrpides N."/>
            <person name="Kim E."/>
            <person name="Meeks J.C."/>
            <person name="Elhai J."/>
            <person name="Campbell E.L."/>
            <person name="Thiel T."/>
            <person name="Longmire J."/>
            <person name="Potts M."/>
            <person name="Atlas R."/>
        </authorList>
    </citation>
    <scope>NUCLEOTIDE SEQUENCE [LARGE SCALE GENOMIC DNA]</scope>
    <source>
        <strain evidence="9">ATCC 29133 / PCC 73102</strain>
    </source>
</reference>
<dbReference type="Pfam" id="PF00893">
    <property type="entry name" value="Multi_Drug_Res"/>
    <property type="match status" value="1"/>
</dbReference>
<feature type="transmembrane region" description="Helical" evidence="7">
    <location>
        <begin position="12"/>
        <end position="30"/>
    </location>
</feature>
<dbReference type="AlphaFoldDB" id="B2IXF4"/>
<dbReference type="Proteomes" id="UP000001191">
    <property type="component" value="Chromosome"/>
</dbReference>
<feature type="transmembrane region" description="Helical" evidence="7">
    <location>
        <begin position="104"/>
        <end position="122"/>
    </location>
</feature>